<evidence type="ECO:0000256" key="3">
    <source>
        <dbReference type="ARBA" id="ARBA00022448"/>
    </source>
</evidence>
<dbReference type="Pfam" id="PF01032">
    <property type="entry name" value="FecCD"/>
    <property type="match status" value="1"/>
</dbReference>
<sequence>MTVLLQKNQSKLGGLLLLLLLVIAGMFASILWGVVDTSWQGLLQTYTHFTGTQEQLVIQQIRVPRALIATAIGASLGVSGVLMQVLMRNPLADPGVFGVNAGASFFVVVAITLFSMTSLTEIAWVAFLGAAVSGGIVYTLGSLGRDGLTPMKLTIAGAAMAALFSSWMHGLLIVNERAMEDVLFWIAGSVSGRKLELLTSVLPYLAVGWIGSILLTGQLNILSSGDDIAKGLGQKTWLIKLLSALCVVLLAGGSVAVAGPVGFIGLVIPHFARALVGLNLRWVMLYAMLLGALFVLTADIAARFVAMPKEVPLGVMTALLGVPFFVYVARKGVTRS</sequence>
<dbReference type="SUPFAM" id="SSF81345">
    <property type="entry name" value="ABC transporter involved in vitamin B12 uptake, BtuC"/>
    <property type="match status" value="1"/>
</dbReference>
<dbReference type="InterPro" id="IPR037294">
    <property type="entry name" value="ABC_BtuC-like"/>
</dbReference>
<dbReference type="InterPro" id="IPR000522">
    <property type="entry name" value="ABC_transptr_permease_BtuC"/>
</dbReference>
<keyword evidence="3" id="KW-0813">Transport</keyword>
<dbReference type="RefSeq" id="WP_109690135.1">
    <property type="nucleotide sequence ID" value="NZ_QGGL01000013.1"/>
</dbReference>
<dbReference type="OrthoDB" id="9811721at2"/>
<dbReference type="Proteomes" id="UP000245634">
    <property type="component" value="Unassembled WGS sequence"/>
</dbReference>
<dbReference type="GO" id="GO:0022857">
    <property type="term" value="F:transmembrane transporter activity"/>
    <property type="evidence" value="ECO:0007669"/>
    <property type="project" value="InterPro"/>
</dbReference>
<dbReference type="CDD" id="cd06550">
    <property type="entry name" value="TM_ABC_iron-siderophores_like"/>
    <property type="match status" value="1"/>
</dbReference>
<feature type="transmembrane region" description="Helical" evidence="8">
    <location>
        <begin position="97"/>
        <end position="116"/>
    </location>
</feature>
<feature type="transmembrane region" description="Helical" evidence="8">
    <location>
        <begin position="153"/>
        <end position="174"/>
    </location>
</feature>
<feature type="transmembrane region" description="Helical" evidence="8">
    <location>
        <begin position="242"/>
        <end position="268"/>
    </location>
</feature>
<name>A0A316D6M0_9BACL</name>
<evidence type="ECO:0000256" key="5">
    <source>
        <dbReference type="ARBA" id="ARBA00022692"/>
    </source>
</evidence>
<evidence type="ECO:0000256" key="7">
    <source>
        <dbReference type="ARBA" id="ARBA00023136"/>
    </source>
</evidence>
<keyword evidence="6 8" id="KW-1133">Transmembrane helix</keyword>
<evidence type="ECO:0000256" key="6">
    <source>
        <dbReference type="ARBA" id="ARBA00022989"/>
    </source>
</evidence>
<keyword evidence="5 8" id="KW-0812">Transmembrane</keyword>
<keyword evidence="7 8" id="KW-0472">Membrane</keyword>
<evidence type="ECO:0000256" key="2">
    <source>
        <dbReference type="ARBA" id="ARBA00007935"/>
    </source>
</evidence>
<comment type="subcellular location">
    <subcellularLocation>
        <location evidence="1">Cell membrane</location>
        <topology evidence="1">Multi-pass membrane protein</topology>
    </subcellularLocation>
</comment>
<dbReference type="PANTHER" id="PTHR30472">
    <property type="entry name" value="FERRIC ENTEROBACTIN TRANSPORT SYSTEM PERMEASE PROTEIN"/>
    <property type="match status" value="1"/>
</dbReference>
<dbReference type="Gene3D" id="1.10.3470.10">
    <property type="entry name" value="ABC transporter involved in vitamin B12 uptake, BtuC"/>
    <property type="match status" value="1"/>
</dbReference>
<keyword evidence="10" id="KW-1185">Reference proteome</keyword>
<comment type="similarity">
    <text evidence="2">Belongs to the binding-protein-dependent transport system permease family. FecCD subfamily.</text>
</comment>
<feature type="transmembrane region" description="Helical" evidence="8">
    <location>
        <begin position="201"/>
        <end position="222"/>
    </location>
</feature>
<feature type="transmembrane region" description="Helical" evidence="8">
    <location>
        <begin position="66"/>
        <end position="85"/>
    </location>
</feature>
<dbReference type="FunFam" id="1.10.3470.10:FF:000001">
    <property type="entry name" value="Vitamin B12 ABC transporter permease BtuC"/>
    <property type="match status" value="1"/>
</dbReference>
<keyword evidence="4" id="KW-1003">Cell membrane</keyword>
<gene>
    <name evidence="9" type="ORF">C7459_11361</name>
</gene>
<evidence type="ECO:0000313" key="9">
    <source>
        <dbReference type="EMBL" id="PWK09627.1"/>
    </source>
</evidence>
<accession>A0A316D6M0</accession>
<dbReference type="GO" id="GO:0033214">
    <property type="term" value="P:siderophore-iron import into cell"/>
    <property type="evidence" value="ECO:0007669"/>
    <property type="project" value="TreeGrafter"/>
</dbReference>
<dbReference type="EMBL" id="QGGL01000013">
    <property type="protein sequence ID" value="PWK09627.1"/>
    <property type="molecule type" value="Genomic_DNA"/>
</dbReference>
<dbReference type="PANTHER" id="PTHR30472:SF65">
    <property type="entry name" value="SIDEROPHORE TRANSPORT SYSTEM PERMEASE PROTEIN YFIZ-RELATED"/>
    <property type="match status" value="1"/>
</dbReference>
<comment type="caution">
    <text evidence="9">The sequence shown here is derived from an EMBL/GenBank/DDBJ whole genome shotgun (WGS) entry which is preliminary data.</text>
</comment>
<feature type="transmembrane region" description="Helical" evidence="8">
    <location>
        <begin position="12"/>
        <end position="35"/>
    </location>
</feature>
<evidence type="ECO:0000256" key="4">
    <source>
        <dbReference type="ARBA" id="ARBA00022475"/>
    </source>
</evidence>
<feature type="transmembrane region" description="Helical" evidence="8">
    <location>
        <begin position="313"/>
        <end position="330"/>
    </location>
</feature>
<proteinExistence type="inferred from homology"/>
<reference evidence="9 10" key="1">
    <citation type="submission" date="2018-05" db="EMBL/GenBank/DDBJ databases">
        <title>Genomic Encyclopedia of Type Strains, Phase IV (KMG-IV): sequencing the most valuable type-strain genomes for metagenomic binning, comparative biology and taxonomic classification.</title>
        <authorList>
            <person name="Goeker M."/>
        </authorList>
    </citation>
    <scope>NUCLEOTIDE SEQUENCE [LARGE SCALE GENOMIC DNA]</scope>
    <source>
        <strain evidence="9 10">DSM 18773</strain>
    </source>
</reference>
<dbReference type="AlphaFoldDB" id="A0A316D6M0"/>
<feature type="transmembrane region" description="Helical" evidence="8">
    <location>
        <begin position="122"/>
        <end position="141"/>
    </location>
</feature>
<evidence type="ECO:0000256" key="1">
    <source>
        <dbReference type="ARBA" id="ARBA00004651"/>
    </source>
</evidence>
<dbReference type="GO" id="GO:0005886">
    <property type="term" value="C:plasma membrane"/>
    <property type="evidence" value="ECO:0007669"/>
    <property type="project" value="UniProtKB-SubCell"/>
</dbReference>
<evidence type="ECO:0000256" key="8">
    <source>
        <dbReference type="SAM" id="Phobius"/>
    </source>
</evidence>
<evidence type="ECO:0000313" key="10">
    <source>
        <dbReference type="Proteomes" id="UP000245634"/>
    </source>
</evidence>
<feature type="transmembrane region" description="Helical" evidence="8">
    <location>
        <begin position="280"/>
        <end position="301"/>
    </location>
</feature>
<protein>
    <submittedName>
        <fullName evidence="9">Iron complex transport system permease protein</fullName>
    </submittedName>
</protein>
<organism evidence="9 10">
    <name type="scientific">Tumebacillus permanentifrigoris</name>
    <dbReference type="NCBI Taxonomy" id="378543"/>
    <lineage>
        <taxon>Bacteria</taxon>
        <taxon>Bacillati</taxon>
        <taxon>Bacillota</taxon>
        <taxon>Bacilli</taxon>
        <taxon>Bacillales</taxon>
        <taxon>Alicyclobacillaceae</taxon>
        <taxon>Tumebacillus</taxon>
    </lineage>
</organism>